<proteinExistence type="predicted"/>
<reference evidence="1" key="1">
    <citation type="journal article" date="2014" name="Genome Biol. Evol.">
        <title>Pangenome evidence for extensive interdomain horizontal transfer affecting lineage core and shell genes in uncultured planktonic thaumarchaeota and euryarchaeota.</title>
        <authorList>
            <person name="Deschamps P."/>
            <person name="Zivanovic Y."/>
            <person name="Moreira D."/>
            <person name="Rodriguez-Valera F."/>
            <person name="Lopez-Garcia P."/>
        </authorList>
    </citation>
    <scope>NUCLEOTIDE SEQUENCE</scope>
</reference>
<dbReference type="PANTHER" id="PTHR42685:SF21">
    <property type="entry name" value="DEHYDROGENASE (FLAVOPROTEIN)-LIKE PROTEIN"/>
    <property type="match status" value="1"/>
</dbReference>
<dbReference type="InterPro" id="IPR050407">
    <property type="entry name" value="Geranylgeranyl_reductase"/>
</dbReference>
<dbReference type="AlphaFoldDB" id="A0A075HD87"/>
<sequence>MKIAIVGMGIAGSYLAGRLGGSHEIVAYERFPEESFDAVCAWGTSREYIDKYAKNCGLNFDDYVTHNGSRMFVETAGGNFHIKLKGLCTFNKHDFVMDMAKGQKVHFGQYIHGLPNDDEFDLVVDATGMTRPLLPRIKQDVLIPSVQYLIKYSEIPMEDFYIKPAKGLSGYLWYFPLGNGLAHVGAGDFHRMQNEAIGEFLKKYPGKIVKKVGRPVRVTPPKLCEPFYVGKTVGVGESIGCVYPMLGEGIIPSLECAEIFCQNLGDLEGYRREVLKHFSSYDAVFKMISSKIEGTFTMRSQLGNLLKIYFHMKRNESRYGLECKIQHMLKVTQT</sequence>
<dbReference type="EMBL" id="KF900944">
    <property type="protein sequence ID" value="AIF12412.1"/>
    <property type="molecule type" value="Genomic_DNA"/>
</dbReference>
<protein>
    <submittedName>
        <fullName evidence="1">Dehydrogenase</fullName>
    </submittedName>
</protein>
<name>A0A075HD87_9ARCH</name>
<organism evidence="1">
    <name type="scientific">uncultured marine thaumarchaeote KM3_55_F05</name>
    <dbReference type="NCBI Taxonomy" id="1456198"/>
    <lineage>
        <taxon>Archaea</taxon>
        <taxon>Nitrososphaerota</taxon>
        <taxon>environmental samples</taxon>
    </lineage>
</organism>
<dbReference type="Gene3D" id="3.50.50.60">
    <property type="entry name" value="FAD/NAD(P)-binding domain"/>
    <property type="match status" value="1"/>
</dbReference>
<accession>A0A075HD87</accession>
<dbReference type="SUPFAM" id="SSF51905">
    <property type="entry name" value="FAD/NAD(P)-binding domain"/>
    <property type="match status" value="1"/>
</dbReference>
<evidence type="ECO:0000313" key="1">
    <source>
        <dbReference type="EMBL" id="AIF12412.1"/>
    </source>
</evidence>
<dbReference type="InterPro" id="IPR036188">
    <property type="entry name" value="FAD/NAD-bd_sf"/>
</dbReference>
<dbReference type="PANTHER" id="PTHR42685">
    <property type="entry name" value="GERANYLGERANYL DIPHOSPHATE REDUCTASE"/>
    <property type="match status" value="1"/>
</dbReference>